<dbReference type="RefSeq" id="XP_001011682.1">
    <property type="nucleotide sequence ID" value="XM_001011682.1"/>
</dbReference>
<dbReference type="Proteomes" id="UP000009168">
    <property type="component" value="Unassembled WGS sequence"/>
</dbReference>
<evidence type="ECO:0000313" key="7">
    <source>
        <dbReference type="EMBL" id="EAR91437.1"/>
    </source>
</evidence>
<gene>
    <name evidence="7" type="ORF">TTHERM_00594220</name>
</gene>
<sequence length="311" mass="36241">MGEVNNSEIEVNKTSTFDEKKLGQNISSNVSSDLGILTIFDSNEIPKNSDGTISEQTLLERTRLNISRIFNKMLSMKTLQNAERDAKDEELQIHDFSKGAYELKLPNKVSVFPRQKPIPKEKPLTRWQKFAKEKGIEKKKRGRMVYDENVQDYVPRWGAYSVKKNEDKFTPVIEHKAGTDPYEDPFLRKSLEKRLAKEKQKMNEIRNKLESKGYDVNKVMKSSDKEDKKAASKKRLKGDKKLLQKQLQVAQNSTRSMGTYDKKAHKDEVKMKPKVRRQNVEFNDRKEEKRRDLDILDFIQKGEGSKKLKKN</sequence>
<keyword evidence="3 5" id="KW-0690">Ribosome biogenesis</keyword>
<dbReference type="HOGENOM" id="CLU_895702_0_0_1"/>
<organism evidence="7 8">
    <name type="scientific">Tetrahymena thermophila (strain SB210)</name>
    <dbReference type="NCBI Taxonomy" id="312017"/>
    <lineage>
        <taxon>Eukaryota</taxon>
        <taxon>Sar</taxon>
        <taxon>Alveolata</taxon>
        <taxon>Ciliophora</taxon>
        <taxon>Intramacronucleata</taxon>
        <taxon>Oligohymenophorea</taxon>
        <taxon>Hymenostomatida</taxon>
        <taxon>Tetrahymenina</taxon>
        <taxon>Tetrahymenidae</taxon>
        <taxon>Tetrahymena</taxon>
    </lineage>
</organism>
<evidence type="ECO:0000256" key="3">
    <source>
        <dbReference type="ARBA" id="ARBA00022517"/>
    </source>
</evidence>
<dbReference type="FunCoup" id="Q232H5">
    <property type="interactions" value="319"/>
</dbReference>
<dbReference type="STRING" id="312017.Q232H5"/>
<dbReference type="Pfam" id="PF04939">
    <property type="entry name" value="RRS1"/>
    <property type="match status" value="1"/>
</dbReference>
<accession>Q232H5</accession>
<dbReference type="eggNOG" id="KOG1765">
    <property type="taxonomic scope" value="Eukaryota"/>
</dbReference>
<name>Q232H5_TETTS</name>
<dbReference type="OMA" id="QIENITH"/>
<reference evidence="8" key="1">
    <citation type="journal article" date="2006" name="PLoS Biol.">
        <title>Macronuclear genome sequence of the ciliate Tetrahymena thermophila, a model eukaryote.</title>
        <authorList>
            <person name="Eisen J.A."/>
            <person name="Coyne R.S."/>
            <person name="Wu M."/>
            <person name="Wu D."/>
            <person name="Thiagarajan M."/>
            <person name="Wortman J.R."/>
            <person name="Badger J.H."/>
            <person name="Ren Q."/>
            <person name="Amedeo P."/>
            <person name="Jones K.M."/>
            <person name="Tallon L.J."/>
            <person name="Delcher A.L."/>
            <person name="Salzberg S.L."/>
            <person name="Silva J.C."/>
            <person name="Haas B.J."/>
            <person name="Majoros W.H."/>
            <person name="Farzad M."/>
            <person name="Carlton J.M."/>
            <person name="Smith R.K. Jr."/>
            <person name="Garg J."/>
            <person name="Pearlman R.E."/>
            <person name="Karrer K.M."/>
            <person name="Sun L."/>
            <person name="Manning G."/>
            <person name="Elde N.C."/>
            <person name="Turkewitz A.P."/>
            <person name="Asai D.J."/>
            <person name="Wilkes D.E."/>
            <person name="Wang Y."/>
            <person name="Cai H."/>
            <person name="Collins K."/>
            <person name="Stewart B.A."/>
            <person name="Lee S.R."/>
            <person name="Wilamowska K."/>
            <person name="Weinberg Z."/>
            <person name="Ruzzo W.L."/>
            <person name="Wloga D."/>
            <person name="Gaertig J."/>
            <person name="Frankel J."/>
            <person name="Tsao C.-C."/>
            <person name="Gorovsky M.A."/>
            <person name="Keeling P.J."/>
            <person name="Waller R.F."/>
            <person name="Patron N.J."/>
            <person name="Cherry J.M."/>
            <person name="Stover N.A."/>
            <person name="Krieger C.J."/>
            <person name="del Toro C."/>
            <person name="Ryder H.F."/>
            <person name="Williamson S.C."/>
            <person name="Barbeau R.A."/>
            <person name="Hamilton E.P."/>
            <person name="Orias E."/>
        </authorList>
    </citation>
    <scope>NUCLEOTIDE SEQUENCE [LARGE SCALE GENOMIC DNA]</scope>
    <source>
        <strain evidence="8">SB210</strain>
    </source>
</reference>
<dbReference type="InterPro" id="IPR007023">
    <property type="entry name" value="Ribosom_reg"/>
</dbReference>
<feature type="region of interest" description="Disordered" evidence="6">
    <location>
        <begin position="216"/>
        <end position="288"/>
    </location>
</feature>
<comment type="subcellular location">
    <subcellularLocation>
        <location evidence="1 5">Nucleus</location>
    </subcellularLocation>
</comment>
<feature type="compositionally biased region" description="Basic and acidic residues" evidence="6">
    <location>
        <begin position="221"/>
        <end position="230"/>
    </location>
</feature>
<comment type="similarity">
    <text evidence="2 5">Belongs to the RRS1 family.</text>
</comment>
<dbReference type="GO" id="GO:0005634">
    <property type="term" value="C:nucleus"/>
    <property type="evidence" value="ECO:0007669"/>
    <property type="project" value="UniProtKB-SubCell"/>
</dbReference>
<feature type="compositionally biased region" description="Basic and acidic residues" evidence="6">
    <location>
        <begin position="278"/>
        <end position="288"/>
    </location>
</feature>
<keyword evidence="4 5" id="KW-0539">Nucleus</keyword>
<dbReference type="GeneID" id="7833515"/>
<protein>
    <recommendedName>
        <fullName evidence="5">Ribosome biogenesis regulatory protein</fullName>
    </recommendedName>
</protein>
<dbReference type="EMBL" id="GG662781">
    <property type="protein sequence ID" value="EAR91437.1"/>
    <property type="molecule type" value="Genomic_DNA"/>
</dbReference>
<comment type="function">
    <text evidence="5">Involved in ribosomal large subunit assembly.</text>
</comment>
<dbReference type="OrthoDB" id="28455at2759"/>
<evidence type="ECO:0000256" key="6">
    <source>
        <dbReference type="SAM" id="MobiDB-lite"/>
    </source>
</evidence>
<evidence type="ECO:0000256" key="4">
    <source>
        <dbReference type="ARBA" id="ARBA00023242"/>
    </source>
</evidence>
<feature type="compositionally biased region" description="Basic and acidic residues" evidence="6">
    <location>
        <begin position="260"/>
        <end position="271"/>
    </location>
</feature>
<dbReference type="AlphaFoldDB" id="Q232H5"/>
<dbReference type="GO" id="GO:0042254">
    <property type="term" value="P:ribosome biogenesis"/>
    <property type="evidence" value="ECO:0007669"/>
    <property type="project" value="UniProtKB-KW"/>
</dbReference>
<dbReference type="InParanoid" id="Q232H5"/>
<proteinExistence type="inferred from homology"/>
<evidence type="ECO:0000313" key="8">
    <source>
        <dbReference type="Proteomes" id="UP000009168"/>
    </source>
</evidence>
<evidence type="ECO:0000256" key="2">
    <source>
        <dbReference type="ARBA" id="ARBA00010077"/>
    </source>
</evidence>
<evidence type="ECO:0000256" key="5">
    <source>
        <dbReference type="RuleBase" id="RU364132"/>
    </source>
</evidence>
<dbReference type="KEGG" id="tet:TTHERM_00594220"/>
<keyword evidence="8" id="KW-1185">Reference proteome</keyword>
<evidence type="ECO:0000256" key="1">
    <source>
        <dbReference type="ARBA" id="ARBA00004123"/>
    </source>
</evidence>